<evidence type="ECO:0000256" key="2">
    <source>
        <dbReference type="ARBA" id="ARBA00022448"/>
    </source>
</evidence>
<keyword evidence="4" id="KW-0812">Transmembrane</keyword>
<keyword evidence="4" id="KW-0472">Membrane</keyword>
<evidence type="ECO:0000256" key="1">
    <source>
        <dbReference type="ARBA" id="ARBA00005695"/>
    </source>
</evidence>
<evidence type="ECO:0000256" key="3">
    <source>
        <dbReference type="ARBA" id="ARBA00022729"/>
    </source>
</evidence>
<dbReference type="STRING" id="1798656.A2604_02870"/>
<protein>
    <recommendedName>
        <fullName evidence="5">Solute-binding protein family 5 domain-containing protein</fullName>
    </recommendedName>
</protein>
<reference evidence="6 7" key="1">
    <citation type="journal article" date="2016" name="Nat. Commun.">
        <title>Thousands of microbial genomes shed light on interconnected biogeochemical processes in an aquifer system.</title>
        <authorList>
            <person name="Anantharaman K."/>
            <person name="Brown C.T."/>
            <person name="Hug L.A."/>
            <person name="Sharon I."/>
            <person name="Castelle C.J."/>
            <person name="Probst A.J."/>
            <person name="Thomas B.C."/>
            <person name="Singh A."/>
            <person name="Wilkins M.J."/>
            <person name="Karaoz U."/>
            <person name="Brodie E.L."/>
            <person name="Williams K.H."/>
            <person name="Hubbard S.S."/>
            <person name="Banfield J.F."/>
        </authorList>
    </citation>
    <scope>NUCLEOTIDE SEQUENCE [LARGE SCALE GENOMIC DNA]</scope>
</reference>
<feature type="domain" description="Solute-binding protein family 5" evidence="5">
    <location>
        <begin position="91"/>
        <end position="454"/>
    </location>
</feature>
<dbReference type="Gene3D" id="3.90.76.10">
    <property type="entry name" value="Dipeptide-binding Protein, Domain 1"/>
    <property type="match status" value="1"/>
</dbReference>
<sequence length="551" mass="63284">MFYKTKKIWHLLTKKERVIFSFFSTIGIISTLFLSYIYLDKITISVPVKGGKFVEGVVGQPVFINPIISGNNDVDRDLVSLVFCNLFEISDKIEKNGLSWHVRLKDNVFWHNGKRLTSDDVIFTINRIQDPDYKSPLSASWQGVIASRSSEREITFSLSAPFAFFEDNLKKLYVIPKHIFADIPLNNWRLSDYNLEPIGCGAFRFDSYQKKSDGFITKYILKTNENYFKRPPYIETLELNFYTSAENAAEDFNLAKINGLGNIDKKQSSLVRLNAKLFSLPSPRYYAIFYNQNSNIALKDKNVRLALDVAIDKDKIIKDVFDGFGNKMIGPVTSNFLPNLNESHLEKLPTSKTDPKDILENSGWKLIDNSFRKKIIGKQNIPLEFDLVVPEIPNLVETANIIQKNWQDIGIKTNLVILPPTDINNEIIKNRDYQMILFGNIIGTSPDLFSFWHSSQKFYPGLNLSLYENKTADKLIESIRKSQNESERTEDLSLLNSLIPEDLPASFLYSSRYLYLVSSFLKGFGDKLIVTPADRFSDITDWYIKTARKFK</sequence>
<organism evidence="6 7">
    <name type="scientific">Candidatus Liptonbacteria bacterium RIFOXYD1_FULL_36_11</name>
    <dbReference type="NCBI Taxonomy" id="1798656"/>
    <lineage>
        <taxon>Bacteria</taxon>
        <taxon>Candidatus Liptoniibacteriota</taxon>
    </lineage>
</organism>
<evidence type="ECO:0000313" key="6">
    <source>
        <dbReference type="EMBL" id="OGZ03287.1"/>
    </source>
</evidence>
<dbReference type="InterPro" id="IPR000914">
    <property type="entry name" value="SBP_5_dom"/>
</dbReference>
<dbReference type="EMBL" id="MHLG01000025">
    <property type="protein sequence ID" value="OGZ03287.1"/>
    <property type="molecule type" value="Genomic_DNA"/>
</dbReference>
<dbReference type="AlphaFoldDB" id="A0A1G2CPW2"/>
<dbReference type="SUPFAM" id="SSF53850">
    <property type="entry name" value="Periplasmic binding protein-like II"/>
    <property type="match status" value="1"/>
</dbReference>
<dbReference type="PANTHER" id="PTHR30290:SF9">
    <property type="entry name" value="OLIGOPEPTIDE-BINDING PROTEIN APPA"/>
    <property type="match status" value="1"/>
</dbReference>
<feature type="transmembrane region" description="Helical" evidence="4">
    <location>
        <begin position="20"/>
        <end position="39"/>
    </location>
</feature>
<dbReference type="Gene3D" id="3.40.190.10">
    <property type="entry name" value="Periplasmic binding protein-like II"/>
    <property type="match status" value="1"/>
</dbReference>
<gene>
    <name evidence="6" type="ORF">A2604_02870</name>
</gene>
<proteinExistence type="inferred from homology"/>
<keyword evidence="2" id="KW-0813">Transport</keyword>
<evidence type="ECO:0000313" key="7">
    <source>
        <dbReference type="Proteomes" id="UP000177587"/>
    </source>
</evidence>
<dbReference type="Pfam" id="PF00496">
    <property type="entry name" value="SBP_bac_5"/>
    <property type="match status" value="1"/>
</dbReference>
<dbReference type="InterPro" id="IPR039424">
    <property type="entry name" value="SBP_5"/>
</dbReference>
<evidence type="ECO:0000256" key="4">
    <source>
        <dbReference type="SAM" id="Phobius"/>
    </source>
</evidence>
<comment type="similarity">
    <text evidence="1">Belongs to the bacterial solute-binding protein 5 family.</text>
</comment>
<accession>A0A1G2CPW2</accession>
<dbReference type="PANTHER" id="PTHR30290">
    <property type="entry name" value="PERIPLASMIC BINDING COMPONENT OF ABC TRANSPORTER"/>
    <property type="match status" value="1"/>
</dbReference>
<evidence type="ECO:0000259" key="5">
    <source>
        <dbReference type="Pfam" id="PF00496"/>
    </source>
</evidence>
<dbReference type="GO" id="GO:1904680">
    <property type="term" value="F:peptide transmembrane transporter activity"/>
    <property type="evidence" value="ECO:0007669"/>
    <property type="project" value="TreeGrafter"/>
</dbReference>
<dbReference type="Gene3D" id="3.10.105.10">
    <property type="entry name" value="Dipeptide-binding Protein, Domain 3"/>
    <property type="match status" value="1"/>
</dbReference>
<keyword evidence="4" id="KW-1133">Transmembrane helix</keyword>
<name>A0A1G2CPW2_9BACT</name>
<keyword evidence="3" id="KW-0732">Signal</keyword>
<dbReference type="GO" id="GO:0015833">
    <property type="term" value="P:peptide transport"/>
    <property type="evidence" value="ECO:0007669"/>
    <property type="project" value="TreeGrafter"/>
</dbReference>
<comment type="caution">
    <text evidence="6">The sequence shown here is derived from an EMBL/GenBank/DDBJ whole genome shotgun (WGS) entry which is preliminary data.</text>
</comment>
<dbReference type="Proteomes" id="UP000177587">
    <property type="component" value="Unassembled WGS sequence"/>
</dbReference>